<evidence type="ECO:0000313" key="2">
    <source>
        <dbReference type="Proteomes" id="UP000005408"/>
    </source>
</evidence>
<sequence>MDIDKGARLFHEELKNTVKQMDKFVEQVKIMDKQIEDMSREFKFVYRELTILGRATYINSDHGGTRSNYKGGSDVLNTIRGVDFIIRKLVEYVSVGLTSKLLLE</sequence>
<dbReference type="Proteomes" id="UP000005408">
    <property type="component" value="Unassembled WGS sequence"/>
</dbReference>
<dbReference type="EnsemblMetazoa" id="G22044.1">
    <property type="protein sequence ID" value="G22044.1:cds"/>
    <property type="gene ID" value="G22044"/>
</dbReference>
<evidence type="ECO:0000313" key="1">
    <source>
        <dbReference type="EnsemblMetazoa" id="G22044.1:cds"/>
    </source>
</evidence>
<accession>A0A8W8K1N9</accession>
<name>A0A8W8K1N9_MAGGI</name>
<proteinExistence type="predicted"/>
<reference evidence="1" key="1">
    <citation type="submission" date="2022-08" db="UniProtKB">
        <authorList>
            <consortium name="EnsemblMetazoa"/>
        </authorList>
    </citation>
    <scope>IDENTIFICATION</scope>
    <source>
        <strain evidence="1">05x7-T-G4-1.051#20</strain>
    </source>
</reference>
<protein>
    <submittedName>
        <fullName evidence="1">Uncharacterized protein</fullName>
    </submittedName>
</protein>
<keyword evidence="2" id="KW-1185">Reference proteome</keyword>
<dbReference type="AlphaFoldDB" id="A0A8W8K1N9"/>
<organism evidence="1 2">
    <name type="scientific">Magallana gigas</name>
    <name type="common">Pacific oyster</name>
    <name type="synonym">Crassostrea gigas</name>
    <dbReference type="NCBI Taxonomy" id="29159"/>
    <lineage>
        <taxon>Eukaryota</taxon>
        <taxon>Metazoa</taxon>
        <taxon>Spiralia</taxon>
        <taxon>Lophotrochozoa</taxon>
        <taxon>Mollusca</taxon>
        <taxon>Bivalvia</taxon>
        <taxon>Autobranchia</taxon>
        <taxon>Pteriomorphia</taxon>
        <taxon>Ostreida</taxon>
        <taxon>Ostreoidea</taxon>
        <taxon>Ostreidae</taxon>
        <taxon>Magallana</taxon>
    </lineage>
</organism>